<evidence type="ECO:0000313" key="5">
    <source>
        <dbReference type="Proteomes" id="UP000275401"/>
    </source>
</evidence>
<keyword evidence="2" id="KW-0732">Signal</keyword>
<dbReference type="Pfam" id="PF20434">
    <property type="entry name" value="BD-FAE"/>
    <property type="match status" value="1"/>
</dbReference>
<protein>
    <submittedName>
        <fullName evidence="4">Tat pathway signal sequence domain protein</fullName>
    </submittedName>
</protein>
<dbReference type="Proteomes" id="UP000275401">
    <property type="component" value="Unassembled WGS sequence"/>
</dbReference>
<dbReference type="NCBIfam" id="NF041556">
    <property type="entry name" value="tannase_B"/>
    <property type="match status" value="1"/>
</dbReference>
<feature type="signal peptide" evidence="2">
    <location>
        <begin position="1"/>
        <end position="20"/>
    </location>
</feature>
<gene>
    <name evidence="4" type="ORF">EEJ42_07045</name>
</gene>
<proteinExistence type="predicted"/>
<dbReference type="EMBL" id="RIBZ01000093">
    <property type="protein sequence ID" value="RNG33554.1"/>
    <property type="molecule type" value="Genomic_DNA"/>
</dbReference>
<sequence length="510" mass="53435">MKRRTMVMGLAAATAAASTAGVGVAAARSRKPSDALVFDKDAYTVLTTTVATDDGDKAVTYHFYKAITYVTNPVDAKYQCLNVSVPVEIDGTAVDATRAPILFANSVGGYMPSSVADATGVGGSPMTPPGGGGGGGGGGSGGGQAAMVSNAKLAVAAGYVVVEPGARGRTLVDADGTYYGTAPTAIVDLKAAVRYVRFNEGRIPGNTDRIVSSGTSAGGALSALLGASGDSPLYEADLRELGAAPAGDAIFAGGAWCPIADLEHADMAYEWNWGGNKLSSGDTVDQTISKELRSAFAEYQAALKLRGKHGFGPLTARTYDDYLVTTYLEPAATTYLKSLPAADRSGYLAKNPWLTWSGDRAAFAWSDFLTHVGARKKNTPAFDPFDLSAPENNLFGTGATKARHFTLYSLRHATGNDSARLDGDLPRKLDLMNPMFFIGQRNPGRAKHWWIRVGTKDTDTSLTVVGNLAAGLENLGDDVNALMYWDAGHGANEDAADFMTWIGRVTGHSR</sequence>
<dbReference type="SUPFAM" id="SSF53474">
    <property type="entry name" value="alpha/beta-Hydrolases"/>
    <property type="match status" value="1"/>
</dbReference>
<feature type="chain" id="PRO_5039318443" evidence="2">
    <location>
        <begin position="21"/>
        <end position="510"/>
    </location>
</feature>
<feature type="compositionally biased region" description="Gly residues" evidence="1">
    <location>
        <begin position="129"/>
        <end position="141"/>
    </location>
</feature>
<dbReference type="AlphaFoldDB" id="A0A3M8WVW4"/>
<dbReference type="InterPro" id="IPR048124">
    <property type="entry name" value="Tannase_B"/>
</dbReference>
<evidence type="ECO:0000259" key="3">
    <source>
        <dbReference type="Pfam" id="PF20434"/>
    </source>
</evidence>
<organism evidence="4 5">
    <name type="scientific">Streptomyces botrytidirepellens</name>
    <dbReference type="NCBI Taxonomy" id="2486417"/>
    <lineage>
        <taxon>Bacteria</taxon>
        <taxon>Bacillati</taxon>
        <taxon>Actinomycetota</taxon>
        <taxon>Actinomycetes</taxon>
        <taxon>Kitasatosporales</taxon>
        <taxon>Streptomycetaceae</taxon>
        <taxon>Streptomyces</taxon>
    </lineage>
</organism>
<evidence type="ECO:0000313" key="4">
    <source>
        <dbReference type="EMBL" id="RNG33554.1"/>
    </source>
</evidence>
<dbReference type="Gene3D" id="3.40.50.1820">
    <property type="entry name" value="alpha/beta hydrolase"/>
    <property type="match status" value="1"/>
</dbReference>
<feature type="region of interest" description="Disordered" evidence="1">
    <location>
        <begin position="120"/>
        <end position="141"/>
    </location>
</feature>
<evidence type="ECO:0000256" key="1">
    <source>
        <dbReference type="SAM" id="MobiDB-lite"/>
    </source>
</evidence>
<reference evidence="4 5" key="1">
    <citation type="submission" date="2018-11" db="EMBL/GenBank/DDBJ databases">
        <title>The Potential of Streptomyces as Biocontrol Agents against the Tomato grey mould, Botrytis cinerea (Gray mold) Frontiers in Microbiology.</title>
        <authorList>
            <person name="Li D."/>
        </authorList>
    </citation>
    <scope>NUCLEOTIDE SEQUENCE [LARGE SCALE GENOMIC DNA]</scope>
    <source>
        <strain evidence="4 5">NEAU-LD23</strain>
    </source>
</reference>
<dbReference type="InterPro" id="IPR049492">
    <property type="entry name" value="BD-FAE-like_dom"/>
</dbReference>
<comment type="caution">
    <text evidence="4">The sequence shown here is derived from an EMBL/GenBank/DDBJ whole genome shotgun (WGS) entry which is preliminary data.</text>
</comment>
<name>A0A3M8WVW4_9ACTN</name>
<keyword evidence="5" id="KW-1185">Reference proteome</keyword>
<accession>A0A3M8WVW4</accession>
<dbReference type="InterPro" id="IPR029058">
    <property type="entry name" value="AB_hydrolase_fold"/>
</dbReference>
<feature type="domain" description="BD-FAE-like" evidence="3">
    <location>
        <begin position="150"/>
        <end position="240"/>
    </location>
</feature>
<evidence type="ECO:0000256" key="2">
    <source>
        <dbReference type="SAM" id="SignalP"/>
    </source>
</evidence>